<evidence type="ECO:0000256" key="1">
    <source>
        <dbReference type="SAM" id="Phobius"/>
    </source>
</evidence>
<reference evidence="2" key="2">
    <citation type="journal article" date="2015" name="Fish Shellfish Immunol.">
        <title>Early steps in the European eel (Anguilla anguilla)-Vibrio vulnificus interaction in the gills: Role of the RtxA13 toxin.</title>
        <authorList>
            <person name="Callol A."/>
            <person name="Pajuelo D."/>
            <person name="Ebbesson L."/>
            <person name="Teles M."/>
            <person name="MacKenzie S."/>
            <person name="Amaro C."/>
        </authorList>
    </citation>
    <scope>NUCLEOTIDE SEQUENCE</scope>
</reference>
<accession>A0A0E9WI16</accession>
<name>A0A0E9WI16_ANGAN</name>
<keyword evidence="1" id="KW-0812">Transmembrane</keyword>
<organism evidence="2">
    <name type="scientific">Anguilla anguilla</name>
    <name type="common">European freshwater eel</name>
    <name type="synonym">Muraena anguilla</name>
    <dbReference type="NCBI Taxonomy" id="7936"/>
    <lineage>
        <taxon>Eukaryota</taxon>
        <taxon>Metazoa</taxon>
        <taxon>Chordata</taxon>
        <taxon>Craniata</taxon>
        <taxon>Vertebrata</taxon>
        <taxon>Euteleostomi</taxon>
        <taxon>Actinopterygii</taxon>
        <taxon>Neopterygii</taxon>
        <taxon>Teleostei</taxon>
        <taxon>Anguilliformes</taxon>
        <taxon>Anguillidae</taxon>
        <taxon>Anguilla</taxon>
    </lineage>
</organism>
<reference evidence="2" key="1">
    <citation type="submission" date="2014-11" db="EMBL/GenBank/DDBJ databases">
        <authorList>
            <person name="Amaro Gonzalez C."/>
        </authorList>
    </citation>
    <scope>NUCLEOTIDE SEQUENCE</scope>
</reference>
<dbReference type="EMBL" id="GBXM01019449">
    <property type="protein sequence ID" value="JAH89128.1"/>
    <property type="molecule type" value="Transcribed_RNA"/>
</dbReference>
<dbReference type="AlphaFoldDB" id="A0A0E9WI16"/>
<protein>
    <submittedName>
        <fullName evidence="2">Uncharacterized protein</fullName>
    </submittedName>
</protein>
<evidence type="ECO:0000313" key="2">
    <source>
        <dbReference type="EMBL" id="JAH89128.1"/>
    </source>
</evidence>
<keyword evidence="1" id="KW-0472">Membrane</keyword>
<proteinExistence type="predicted"/>
<feature type="transmembrane region" description="Helical" evidence="1">
    <location>
        <begin position="20"/>
        <end position="44"/>
    </location>
</feature>
<sequence>MMLELDTAVAHTIPLFNSLSLLYSLLIFLPLPFLPPSFSFSFYLRRLPVPQLQRYFEVFEL</sequence>
<keyword evidence="1" id="KW-1133">Transmembrane helix</keyword>